<dbReference type="STRING" id="198092.SAMN02745194_01207"/>
<accession>A0A1M6EDL9</accession>
<dbReference type="InterPro" id="IPR036291">
    <property type="entry name" value="NAD(P)-bd_dom_sf"/>
</dbReference>
<dbReference type="GO" id="GO:0044877">
    <property type="term" value="F:protein-containing complex binding"/>
    <property type="evidence" value="ECO:0007669"/>
    <property type="project" value="TreeGrafter"/>
</dbReference>
<dbReference type="FunFam" id="3.40.50.720:FF:000702">
    <property type="entry name" value="NADH dehydrogenase (Ubiquinone)"/>
    <property type="match status" value="1"/>
</dbReference>
<gene>
    <name evidence="2" type="ORF">SAMN02745194_01207</name>
</gene>
<organism evidence="2 3">
    <name type="scientific">Muricoccus roseus</name>
    <dbReference type="NCBI Taxonomy" id="198092"/>
    <lineage>
        <taxon>Bacteria</taxon>
        <taxon>Pseudomonadati</taxon>
        <taxon>Pseudomonadota</taxon>
        <taxon>Alphaproteobacteria</taxon>
        <taxon>Acetobacterales</taxon>
        <taxon>Roseomonadaceae</taxon>
        <taxon>Muricoccus</taxon>
    </lineage>
</organism>
<proteinExistence type="predicted"/>
<name>A0A1M6EDL9_9PROT</name>
<dbReference type="EMBL" id="FQZF01000005">
    <property type="protein sequence ID" value="SHI83572.1"/>
    <property type="molecule type" value="Genomic_DNA"/>
</dbReference>
<dbReference type="SUPFAM" id="SSF51735">
    <property type="entry name" value="NAD(P)-binding Rossmann-fold domains"/>
    <property type="match status" value="1"/>
</dbReference>
<evidence type="ECO:0000313" key="3">
    <source>
        <dbReference type="Proteomes" id="UP000184387"/>
    </source>
</evidence>
<dbReference type="AlphaFoldDB" id="A0A1M6EDL9"/>
<keyword evidence="3" id="KW-1185">Reference proteome</keyword>
<feature type="domain" description="NAD-dependent epimerase/dehydratase" evidence="1">
    <location>
        <begin position="7"/>
        <end position="214"/>
    </location>
</feature>
<dbReference type="InterPro" id="IPR051207">
    <property type="entry name" value="ComplexI_NDUFA9_subunit"/>
</dbReference>
<dbReference type="CDD" id="cd05271">
    <property type="entry name" value="NDUFA9_like_SDR_a"/>
    <property type="match status" value="1"/>
</dbReference>
<dbReference type="PANTHER" id="PTHR12126:SF11">
    <property type="entry name" value="NADH DEHYDROGENASE [UBIQUINONE] 1 ALPHA SUBCOMPLEX SUBUNIT 9, MITOCHONDRIAL"/>
    <property type="match status" value="1"/>
</dbReference>
<dbReference type="RefSeq" id="WP_073132591.1">
    <property type="nucleotide sequence ID" value="NZ_FQZF01000005.1"/>
</dbReference>
<dbReference type="Gene3D" id="3.40.50.720">
    <property type="entry name" value="NAD(P)-binding Rossmann-like Domain"/>
    <property type="match status" value="1"/>
</dbReference>
<dbReference type="Proteomes" id="UP000184387">
    <property type="component" value="Unassembled WGS sequence"/>
</dbReference>
<dbReference type="InterPro" id="IPR001509">
    <property type="entry name" value="Epimerase_deHydtase"/>
</dbReference>
<dbReference type="OrthoDB" id="9776313at2"/>
<protein>
    <submittedName>
        <fullName evidence="2">NADH dehydrogenase</fullName>
    </submittedName>
</protein>
<reference evidence="2 3" key="1">
    <citation type="submission" date="2016-11" db="EMBL/GenBank/DDBJ databases">
        <authorList>
            <person name="Jaros S."/>
            <person name="Januszkiewicz K."/>
            <person name="Wedrychowicz H."/>
        </authorList>
    </citation>
    <scope>NUCLEOTIDE SEQUENCE [LARGE SCALE GENOMIC DNA]</scope>
    <source>
        <strain evidence="2 3">DSM 14916</strain>
    </source>
</reference>
<evidence type="ECO:0000313" key="2">
    <source>
        <dbReference type="EMBL" id="SHI83572.1"/>
    </source>
</evidence>
<sequence>MARRVAVVFGGTGFIGGHVVQRLAQKDYVVRVVTRSPESARPLMTQGMVGQIVPLAAGPLDEGHVARAMVGADVAVNLIGILAERREGDFARIHGELPGRIARAAVSAGLSRLVHLSAIGADAAAESLYARSKAQGEAAVLSAFPRATILRPSIVFGPGDSFFNRFAGMVRILPVLPLVGGETRFQPVYVGDVADAVMAAIERPDAAGQTYELGGPRAASFRALMEYMLGVIGRRRRVVEMPGGLARLQASLLSWLPNPPLTRDQLLLLRHDNVVSGLHPGLRDLGIEPMAMEAVLPGYLGRYRRGGERQGALPA</sequence>
<evidence type="ECO:0000259" key="1">
    <source>
        <dbReference type="Pfam" id="PF01370"/>
    </source>
</evidence>
<dbReference type="PANTHER" id="PTHR12126">
    <property type="entry name" value="NADH-UBIQUINONE OXIDOREDUCTASE 39 KDA SUBUNIT-RELATED"/>
    <property type="match status" value="1"/>
</dbReference>
<dbReference type="Pfam" id="PF01370">
    <property type="entry name" value="Epimerase"/>
    <property type="match status" value="1"/>
</dbReference>